<keyword evidence="4" id="KW-1185">Reference proteome</keyword>
<dbReference type="RefSeq" id="XP_046018837.1">
    <property type="nucleotide sequence ID" value="XM_046152375.1"/>
</dbReference>
<evidence type="ECO:0000256" key="1">
    <source>
        <dbReference type="SAM" id="MobiDB-lite"/>
    </source>
</evidence>
<organism evidence="3 4">
    <name type="scientific">Microdochium trichocladiopsis</name>
    <dbReference type="NCBI Taxonomy" id="1682393"/>
    <lineage>
        <taxon>Eukaryota</taxon>
        <taxon>Fungi</taxon>
        <taxon>Dikarya</taxon>
        <taxon>Ascomycota</taxon>
        <taxon>Pezizomycotina</taxon>
        <taxon>Sordariomycetes</taxon>
        <taxon>Xylariomycetidae</taxon>
        <taxon>Xylariales</taxon>
        <taxon>Microdochiaceae</taxon>
        <taxon>Microdochium</taxon>
    </lineage>
</organism>
<reference evidence="3" key="1">
    <citation type="journal article" date="2021" name="Nat. Commun.">
        <title>Genetic determinants of endophytism in the Arabidopsis root mycobiome.</title>
        <authorList>
            <person name="Mesny F."/>
            <person name="Miyauchi S."/>
            <person name="Thiergart T."/>
            <person name="Pickel B."/>
            <person name="Atanasova L."/>
            <person name="Karlsson M."/>
            <person name="Huettel B."/>
            <person name="Barry K.W."/>
            <person name="Haridas S."/>
            <person name="Chen C."/>
            <person name="Bauer D."/>
            <person name="Andreopoulos W."/>
            <person name="Pangilinan J."/>
            <person name="LaButti K."/>
            <person name="Riley R."/>
            <person name="Lipzen A."/>
            <person name="Clum A."/>
            <person name="Drula E."/>
            <person name="Henrissat B."/>
            <person name="Kohler A."/>
            <person name="Grigoriev I.V."/>
            <person name="Martin F.M."/>
            <person name="Hacquard S."/>
        </authorList>
    </citation>
    <scope>NUCLEOTIDE SEQUENCE</scope>
    <source>
        <strain evidence="3">MPI-CAGE-CH-0230</strain>
    </source>
</reference>
<dbReference type="GeneID" id="70181921"/>
<sequence>ARSPASQLRLVVFLPRDAPRPSRSVRACRSAPARPAIASEPSLPSTRLHTSQSGGLDKACSRAPWSHIFLLVCIIAPGCVFIAVLITFQSLMYRHGLC</sequence>
<evidence type="ECO:0000313" key="4">
    <source>
        <dbReference type="Proteomes" id="UP000756346"/>
    </source>
</evidence>
<evidence type="ECO:0000256" key="2">
    <source>
        <dbReference type="SAM" id="Phobius"/>
    </source>
</evidence>
<feature type="non-terminal residue" evidence="3">
    <location>
        <position position="1"/>
    </location>
</feature>
<dbReference type="EMBL" id="JAGTJQ010000001">
    <property type="protein sequence ID" value="KAH7040782.1"/>
    <property type="molecule type" value="Genomic_DNA"/>
</dbReference>
<comment type="caution">
    <text evidence="3">The sequence shown here is derived from an EMBL/GenBank/DDBJ whole genome shotgun (WGS) entry which is preliminary data.</text>
</comment>
<keyword evidence="2" id="KW-1133">Transmembrane helix</keyword>
<evidence type="ECO:0000313" key="3">
    <source>
        <dbReference type="EMBL" id="KAH7040782.1"/>
    </source>
</evidence>
<protein>
    <submittedName>
        <fullName evidence="3">Uncharacterized protein</fullName>
    </submittedName>
</protein>
<accession>A0A9P9BWG8</accession>
<dbReference type="Proteomes" id="UP000756346">
    <property type="component" value="Unassembled WGS sequence"/>
</dbReference>
<feature type="transmembrane region" description="Helical" evidence="2">
    <location>
        <begin position="68"/>
        <end position="88"/>
    </location>
</feature>
<name>A0A9P9BWG8_9PEZI</name>
<proteinExistence type="predicted"/>
<feature type="region of interest" description="Disordered" evidence="1">
    <location>
        <begin position="30"/>
        <end position="50"/>
    </location>
</feature>
<gene>
    <name evidence="3" type="ORF">B0I36DRAFT_311454</name>
</gene>
<feature type="non-terminal residue" evidence="3">
    <location>
        <position position="98"/>
    </location>
</feature>
<keyword evidence="2" id="KW-0472">Membrane</keyword>
<keyword evidence="2" id="KW-0812">Transmembrane</keyword>
<dbReference type="AlphaFoldDB" id="A0A9P9BWG8"/>